<dbReference type="Proteomes" id="UP000654257">
    <property type="component" value="Unassembled WGS sequence"/>
</dbReference>
<dbReference type="FunFam" id="1.10.1200.10:FF:000005">
    <property type="entry name" value="Nonribosomal peptide synthetase 1"/>
    <property type="match status" value="1"/>
</dbReference>
<dbReference type="Gene3D" id="3.30.559.10">
    <property type="entry name" value="Chloramphenicol acetyltransferase-like domain"/>
    <property type="match status" value="7"/>
</dbReference>
<evidence type="ECO:0000256" key="3">
    <source>
        <dbReference type="ARBA" id="ARBA00022450"/>
    </source>
</evidence>
<evidence type="ECO:0000256" key="6">
    <source>
        <dbReference type="ARBA" id="ARBA00023194"/>
    </source>
</evidence>
<dbReference type="InterPro" id="IPR006162">
    <property type="entry name" value="Ppantetheine_attach_site"/>
</dbReference>
<dbReference type="PROSITE" id="PS00455">
    <property type="entry name" value="AMP_BINDING"/>
    <property type="match status" value="4"/>
</dbReference>
<comment type="caution">
    <text evidence="9">The sequence shown here is derived from an EMBL/GenBank/DDBJ whole genome shotgun (WGS) entry which is preliminary data.</text>
</comment>
<dbReference type="GO" id="GO:0044550">
    <property type="term" value="P:secondary metabolite biosynthetic process"/>
    <property type="evidence" value="ECO:0007669"/>
    <property type="project" value="UniProtKB-ARBA"/>
</dbReference>
<keyword evidence="3" id="KW-0596">Phosphopantetheine</keyword>
<dbReference type="PROSITE" id="PS50075">
    <property type="entry name" value="CARRIER"/>
    <property type="match status" value="4"/>
</dbReference>
<keyword evidence="5" id="KW-0677">Repeat</keyword>
<dbReference type="CDD" id="cd19540">
    <property type="entry name" value="LCL_NRPS-like"/>
    <property type="match status" value="1"/>
</dbReference>
<dbReference type="GO" id="GO:0005737">
    <property type="term" value="C:cytoplasm"/>
    <property type="evidence" value="ECO:0007669"/>
    <property type="project" value="TreeGrafter"/>
</dbReference>
<proteinExistence type="inferred from homology"/>
<name>A0A917G946_9NOCA</name>
<dbReference type="Gene3D" id="2.30.38.10">
    <property type="entry name" value="Luciferase, Domain 3"/>
    <property type="match status" value="2"/>
</dbReference>
<dbReference type="Pfam" id="PF00668">
    <property type="entry name" value="Condensation"/>
    <property type="match status" value="7"/>
</dbReference>
<dbReference type="Gene3D" id="3.40.50.1820">
    <property type="entry name" value="alpha/beta hydrolase"/>
    <property type="match status" value="1"/>
</dbReference>
<dbReference type="InterPro" id="IPR010071">
    <property type="entry name" value="AA_adenyl_dom"/>
</dbReference>
<evidence type="ECO:0000259" key="8">
    <source>
        <dbReference type="PROSITE" id="PS50075"/>
    </source>
</evidence>
<dbReference type="Gene3D" id="3.30.300.30">
    <property type="match status" value="4"/>
</dbReference>
<reference evidence="9" key="1">
    <citation type="journal article" date="2014" name="Int. J. Syst. Evol. Microbiol.">
        <title>Complete genome sequence of Corynebacterium casei LMG S-19264T (=DSM 44701T), isolated from a smear-ripened cheese.</title>
        <authorList>
            <consortium name="US DOE Joint Genome Institute (JGI-PGF)"/>
            <person name="Walter F."/>
            <person name="Albersmeier A."/>
            <person name="Kalinowski J."/>
            <person name="Ruckert C."/>
        </authorList>
    </citation>
    <scope>NUCLEOTIDE SEQUENCE</scope>
    <source>
        <strain evidence="9">CCM 7905</strain>
    </source>
</reference>
<evidence type="ECO:0000256" key="2">
    <source>
        <dbReference type="ARBA" id="ARBA00006432"/>
    </source>
</evidence>
<dbReference type="FunFam" id="3.40.50.980:FF:000001">
    <property type="entry name" value="Non-ribosomal peptide synthetase"/>
    <property type="match status" value="1"/>
</dbReference>
<evidence type="ECO:0000256" key="1">
    <source>
        <dbReference type="ARBA" id="ARBA00001957"/>
    </source>
</evidence>
<dbReference type="InterPro" id="IPR001242">
    <property type="entry name" value="Condensation_dom"/>
</dbReference>
<dbReference type="CDD" id="cd17646">
    <property type="entry name" value="A_NRPS_AB3403-like"/>
    <property type="match status" value="1"/>
</dbReference>
<comment type="similarity">
    <text evidence="2">Belongs to the ATP-dependent AMP-binding enzyme family.</text>
</comment>
<protein>
    <recommendedName>
        <fullName evidence="8">Carrier domain-containing protein</fullName>
    </recommendedName>
</protein>
<dbReference type="FunFam" id="3.40.50.980:FF:000002">
    <property type="entry name" value="Enterobactin synthetase component F"/>
    <property type="match status" value="1"/>
</dbReference>
<dbReference type="GO" id="GO:0031177">
    <property type="term" value="F:phosphopantetheine binding"/>
    <property type="evidence" value="ECO:0007669"/>
    <property type="project" value="InterPro"/>
</dbReference>
<dbReference type="GO" id="GO:0003824">
    <property type="term" value="F:catalytic activity"/>
    <property type="evidence" value="ECO:0007669"/>
    <property type="project" value="InterPro"/>
</dbReference>
<feature type="domain" description="Carrier" evidence="8">
    <location>
        <begin position="935"/>
        <end position="1009"/>
    </location>
</feature>
<dbReference type="Gene3D" id="3.40.50.980">
    <property type="match status" value="4"/>
</dbReference>
<keyword evidence="4" id="KW-0597">Phosphoprotein</keyword>
<comment type="cofactor">
    <cofactor evidence="1">
        <name>pantetheine 4'-phosphate</name>
        <dbReference type="ChEBI" id="CHEBI:47942"/>
    </cofactor>
</comment>
<dbReference type="NCBIfam" id="TIGR01720">
    <property type="entry name" value="NRPS-para261"/>
    <property type="match status" value="1"/>
</dbReference>
<gene>
    <name evidence="9" type="ORF">GCM10007304_47980</name>
</gene>
<dbReference type="GO" id="GO:0043041">
    <property type="term" value="P:amino acid activation for nonribosomal peptide biosynthetic process"/>
    <property type="evidence" value="ECO:0007669"/>
    <property type="project" value="TreeGrafter"/>
</dbReference>
<dbReference type="InterPro" id="IPR020845">
    <property type="entry name" value="AMP-binding_CS"/>
</dbReference>
<evidence type="ECO:0000313" key="10">
    <source>
        <dbReference type="Proteomes" id="UP000654257"/>
    </source>
</evidence>
<dbReference type="InterPro" id="IPR029058">
    <property type="entry name" value="AB_hydrolase_fold"/>
</dbReference>
<feature type="region of interest" description="Disordered" evidence="7">
    <location>
        <begin position="2198"/>
        <end position="2230"/>
    </location>
</feature>
<dbReference type="InterPro" id="IPR042099">
    <property type="entry name" value="ANL_N_sf"/>
</dbReference>
<dbReference type="EMBL" id="BMCU01000007">
    <property type="protein sequence ID" value="GGG28523.1"/>
    <property type="molecule type" value="Genomic_DNA"/>
</dbReference>
<dbReference type="PANTHER" id="PTHR45527">
    <property type="entry name" value="NONRIBOSOMAL PEPTIDE SYNTHETASE"/>
    <property type="match status" value="1"/>
</dbReference>
<evidence type="ECO:0000256" key="4">
    <source>
        <dbReference type="ARBA" id="ARBA00022553"/>
    </source>
</evidence>
<dbReference type="InterPro" id="IPR009081">
    <property type="entry name" value="PP-bd_ACP"/>
</dbReference>
<dbReference type="FunFam" id="3.30.300.30:FF:000010">
    <property type="entry name" value="Enterobactin synthetase component F"/>
    <property type="match status" value="1"/>
</dbReference>
<dbReference type="PROSITE" id="PS00012">
    <property type="entry name" value="PHOSPHOPANTETHEINE"/>
    <property type="match status" value="3"/>
</dbReference>
<sequence>MPTRTTLALTAAQTEVWVAHALSPSASLYNITLIIEVTGPLDIDRVRRVVHSTVEDAETVHMRFDLDAEVQYLQREDWEVELVDLRGEADPTAAAHAWMEADRQSVPDPAARLFAQAVLRLADDTTYWYQRYHHSVIDGYGVSLIFEEVRHRYDNDIESRPLSWSLAPMIDADRAYRESPSFAKDQAYWLGRVLDQPEPAMLVPDVPVTGVSILERYELGFDSANRLYEYGSRENLRRTRIACAALVAYISAATGRYDVVLSFPTTARVGRLARSTPSMASTILPVRVPLSPSMTLGDIGRAVEAALVGLVRHGRYRGEDLARAVSEADPERRLFGPGINILMLATANTFGGSPAKMLTLHTGPVHDIDFTLTGGHDGEPLVFDLRANAGVETELADHRRRLAFVLDQIVAQPDRPLSSLTTMPDDERRLILETWNDTAAPTRSESVPDLFARALPLTPDAIAVRASGRTLTYRQLGSHVAQLAHALLGAGLTPEGVVAISVPRSPEMVVGVLAAMVAGGAFVPLDPSWPQERRRRVLEESRALFVLGGEGMPLDLTSWAYSDLPDTLPSLAIEGSRLAYVIFTSGSTGTPKGAMIRHEAICARLRWQAEEILGFGPGDATLFKAPLSFDISVNEILLPLVTGGTVVIADDGGERDPQYLLDTIAEHGVTFVYLVSSMLDVLLDLARGTDKLDGLSHVWCGGEVLTPALFRRFRSQVDATLYHGYGPAEATIGVSHVIYRDDADRIATSIGRPNPNTALYVLDSRLRPVPAGVGGELYAGGFLLGRGYVSAPALTSNRFVANPFGPGRLYRTGDLARWAPDGTLDFLGRADNQIKIRGMRLELEDVEAGVSSHPQVRHAAVDLRVTDAGVKYLAAYVIPEGHLDVSTVKVHAASVLPEYMVPTAYVVLEKFPVTANGKLDRKALPEPLFGGEGVAARTDLERTVCDMMATVLGVDSVGVTDDFFSLGGDSIVAIALVGAARRQGFDLGARDVFTLRSAEAIAAALETRSGSVDDTEDNPYGEVPHTPIMARTHDRGGHVTGFHQSVTIPTTDDLDTLNHALNAVIDRHDALRARLTGDWYLETVPEKRDNVIDSSATDPVTRLDPAAGHMIAGSLHDGRLTLAVHHLVVDGVSWRILLGDLATALSGAELPPVGTSVRRWAELVSAVDVDSQLDYWSEIAAHTDDPIGSGVLDAVDGDFDSLTVISADTLTATADAFRTGPDTVLLAALEAALGAWLGRDRITVDVEGHGRDEDIVDARVDLTRTVGWFTTIFPFVLQPGDPRGLAALKDRRRAVPSDGFGYGILRHLRRDQVLLDWVGPQILFNYLGRMDGGGAEFTGGNDPSMPADHALTIDVIATDEGLRSTIRWARTVLSRADVDRFAEHWTTALATPPTGPTLSPSDFPLVTLTAVDVDRFDAEDVLPTTALQEGIHFHSTMADGDDPYIVQQAIELTGPVETDLLRAAVQRLVDRHPALRTGFRALADGRVVQVVAKRATVPFTVMVTGDPNAVMRADRHTAFDLESSPLVRYTYLEDSRTLLQSIHHLVADGWSVPIMLRDLLSLYGNVTLPAAPSPARYAEWAVRQDDSASLDKWQSALTGIEETPLPGRPSRPGVHKTTVSLSDTDTATLVARARADGLTISTLVHGAWGIVLGRFVGRGDVTFGSTVSGRGVDVPGIESIVGLFINTLPARLRYRPDETVTAALTRWQDEQGRLLDHHHVGLPDLARTTGVRTMFETAVVFENYPLGDGAISDPSGTVSITGIRFDENPAYPITLIVVPGDRLTIDITVDTARVDAYTADALAAGMHAVLTAPADAVIGRIGLSSADLAHTGEVVHRPGHTLVDLLDRHRTSESPAVQFQDTVLTYAQLHARADELAEDLRSRGVGPEAIVAVTLARSTDLVVALLAVVKAGGAYLPIDPGYPAERIDFMLADADPVCVMGDGLSITGAATPTDSTPLHPDNPAYVIYTSGSTGRPKGVVATHRGIVNRLGWMHEATPLTASDRVLQKTSSSFDVSVTEFFGALTVGATLVVAEPEGHRDTTYLATLMRDEALTWAHFVPSMLEMFLADPLAAQCTSLRVVVCSGEALPEATARRFAEVLPHTRLDNLYGPTETAVDVTAAQNVRDTVSIGRPISNVRVLVLDSCLTPVGPGVAGELYLAGPALARGYLKRHGLSSARFVAALDAPGERMYRTGDVVTLQESRPASGLPEESRPASGLPEESRPASGLPAHAGTLRYLGRADGQVKVRGLRIELGEIETALREHDSVDRAAVVVRHDRGTDQLVAYIVGDASPELLRDFLGARLPEFMVPTTIVPVESFPTGPSGKLDRNALPAPPTSAAAPATGDGQAQIIAAHFGEILGDPAIGPDDDFFARGGDSILAIRLVNLARAQGITLTPRQVFELRTPRALAGVVPDTSTEVTPEDDGLGELRPLPAVHRLSEWSGSTDRFNQAVLLTVPPAALSTTPEAALTAVVDNHPALRSVLTRHAAGVWSVEATAGSNLVFRTTDTLDIESQSQWATDQLNPAAGITVVAVWFDQGAEPGRLLLVLHHLVVDGVSWSILTEDLATAWIAADSGQNATLEPERTTLMAFGRLLDEDAHRAGRMAELPMWQRVTAPGAQLVGTESPTATIGSGARRRVTVDADTTRALLTSVPAMIRGDITDVLLGAFRVAVSRWFAETGRDRDADVLVDLERHGRTELDADLSRTVGWFTSFVPVRLPGCDSTLDTVAEVKERLRTAPDSGIGYGMLRYGNARTAAVLAAGEPSQVLFNYLGRMPTSGDTPWFPAPESDRVRADPDADMAASYRLVVNVVCEDVLRADFAWSTDDLTEHDVDVLSREWVAALQELAALDGPRIITPSDVPLVDLDRGALNDIAALAPSGLETVWPLTPLQEGLYFEASTSATDIYTAQFALDMSHVDVERLREALRVLQTRHPALRAGFTTGPVQFVPVTADVPITVEDMTGAPESAVADLMLHDRTTPFDLETPPLWRVMVVRLTPDHDRLVVNRQFLLWDGWSNGLVVGELLALYADPTATSVPSDAFERYLLWLREQDSAAARRFWSVTFDGLDEPTVVAQRQVPPVGYPERVDTVLDADTTRVLTDAARRHGVTLNAVVSAALALTIGRVTGRDDVVFGITDAGRPPEVPGLDTAPGMFLSTVPVRARLDPRETVAELARRVQSERLDAQAHDFLGLAAIQRESAHRPLFDVLYVLQNFVDEKSVSALESAHDISGGTSIDHTNYPLTVVVTPGTRTAVKFEYRPEALDLDRVEAMLAQFVGLLTAFADRADVPAASAITVNPPPRADVRPVPDRTIAELLVDTAHRTPDATALVFGDTALRYRELSLRVDRVARLLLQRGAAPETVVALALPRSIDMVVALFAVLRTGAAYLPLELEHPDARLHTIIADASPIVLLTEAPERFANTGVDIVSVGDAEDGGLLTADELHRFQPSTTRLDHPAYVIYTSGSTGTPKGVVTPYRGLTNMQLNHREAIFEPVVAAAGRTLRVAHTVSFAFDMSWEELLWLVEGHEVHVCDEYLRRDAEALVRYAATHEIDVVNVTPTYAAHLIEQGLLDTYPPALVLLGGEAVSDSVWTTLRTTNGVLGYNLYGPTEYTINTLGAGTDESVTPTVGRPIWNTTASVLDGWLRPVADGVPGELYIAGTGAARGYLNQPGQTAARFVADPHGTGERMYRTGDLMRRTASGHHDYLGRTDDQIKIRGHRIELGEIESVVGSVDGVRSAAVIVDANRIVAYVTPADLDPAAVRLATAAALPDYMVPTVVMSVAQFPMTVNGKLDVAALPAPVFEVSMSRGPETDTERVICEVFAQVLEVDTVGALDNFFDLGGHSLLATRVIGRVRSAVDVPVTIRDLFEAPTAESLAQALTRRTSTAARPVLAPRERPSLVPLSSAQQRLWLVQQLDETSTAYNLPTALRLTGAFDVDVLEQSVADVVLRHESLRTVFGSVDGEPHQIVTTRTPVVERDVANVEEFVGRVFDLARDLPIRVAVQRIADDDHVLVLVVHHIATDEWSDVPLLRDLVVAYGARQQGSAPIFAPLPVQYADYALWQRDLLGDPSDDTSVAGRQLAYWTKALAAVPDEVSLPADRPRPARPSNVGGVVEYELPAAVTHGVRRIASDTGNSVFMVLHAATAALINRLGGAHDIPLGAPVAGRGEEAAWDLVGFFVGTVVLRTDVSDNPTFDTLLERVRETDLAAFAHSDVPFETVVDALAPSRTLARNPLFQIMVSHHNRTEHAVDLPGLAVEPLNTDQTTAIFDLVFGYAEYLDTGRIVLRLEYAADLFDRSTAQTIAERQSRLLEEVVADTAQTVADIDLFLPAERRQVLDDFNRTGRDVVEESLIDRFEYWVATTPDNVAVVDDDGAMTYAELDSRATSLAAVLAEHVHPESIVGIAVPRSPLMVATTLAVLKLGAAYLPLDLKHPSERIAYMLSDSGADVVVTTREVSDQVPSELPRIFAETVTDRRVALPTRPASLDLAAYVIYTSGSTGRPKGVVLSHEGIGSLVATAEDRMRLRTGSTVMQFASPGFDVAVFELSMALCTGSRLAIVPDDARVAGPELTDFAHRHGVTHAIIPPSLMAALPPGCALPEGCTVLVGTEAVPPAVIATWSEHLNLLAAYGLTEATVNNTLWQAQPGWTASVPIGIPDPNEHAYVLDSRLQPVPPGVPGELYIGGRGLARGYLGQPGRTADRFVACPFRPGRMYRTGDRALWRGDGNLDFLGRVDDQVKVRGFRIEPGEIVAALAQHPGVNQAAVVADTSSTLTRLIGYVTRSPDTGRPDTEGLDGADVRAFVADLVPDYMVPALVVVLDELPLTPNGKLDRAALPAPQFSGGSAQPRTDTERHLAQIYADILGIDAVGIDDNFFDLGGHSMAAMQVVGKARALGLDVAVRDVFDSPTVAELATRVTSARSGPGLVRRDHPDLRALSPAQITHLARADGAADHALALYRSADLPRLDADVLRAAVRDVSARHEPLRAVFVDGGVRLSGTTELETIDVDGDIGRHAYEIAQERRDLGAQPGLRVVLLDNGHEQVLLLVMHYLAVDEWSVVPLVRDLLWANESRARGEEPAWPALPVEYSDYAQWATDSVDPSAVSWWSETLRGMPGRVELPWATGSTVTGTDAILLDIDADRHRRIGEVAAATGTSLYMVLHTAFARAVSEVTGCRDLPIAVLTSGRGPDEVDEVVGCFGDLIPVRTDVSVSNVLAAVRTSTLAALDHTGPAYADIVYAAGLPELLRPQLSIVHHQQAELGSAGTTLGDILPIPVGAPSSELTLTFHEPPGEGPVFAQLQFPLGGVDRRAVEAFARRFVQIVDEVGSGGNGG</sequence>
<dbReference type="CDD" id="cd05930">
    <property type="entry name" value="A_NRPS"/>
    <property type="match status" value="2"/>
</dbReference>
<dbReference type="InterPro" id="IPR020806">
    <property type="entry name" value="PKS_PP-bd"/>
</dbReference>
<dbReference type="NCBIfam" id="NF003417">
    <property type="entry name" value="PRK04813.1"/>
    <property type="match status" value="5"/>
</dbReference>
<feature type="domain" description="Carrier" evidence="8">
    <location>
        <begin position="3809"/>
        <end position="3884"/>
    </location>
</feature>
<dbReference type="Pfam" id="PF13193">
    <property type="entry name" value="AMP-binding_C"/>
    <property type="match status" value="4"/>
</dbReference>
<dbReference type="GO" id="GO:0017000">
    <property type="term" value="P:antibiotic biosynthetic process"/>
    <property type="evidence" value="ECO:0007669"/>
    <property type="project" value="UniProtKB-KW"/>
</dbReference>
<dbReference type="InterPro" id="IPR025110">
    <property type="entry name" value="AMP-bd_C"/>
</dbReference>
<reference evidence="9" key="2">
    <citation type="submission" date="2020-09" db="EMBL/GenBank/DDBJ databases">
        <authorList>
            <person name="Sun Q."/>
            <person name="Sedlacek I."/>
        </authorList>
    </citation>
    <scope>NUCLEOTIDE SEQUENCE</scope>
    <source>
        <strain evidence="9">CCM 7905</strain>
    </source>
</reference>
<dbReference type="SUPFAM" id="SSF56801">
    <property type="entry name" value="Acetyl-CoA synthetase-like"/>
    <property type="match status" value="4"/>
</dbReference>
<dbReference type="NCBIfam" id="TIGR01733">
    <property type="entry name" value="AA-adenyl-dom"/>
    <property type="match status" value="4"/>
</dbReference>
<dbReference type="GO" id="GO:0008610">
    <property type="term" value="P:lipid biosynthetic process"/>
    <property type="evidence" value="ECO:0007669"/>
    <property type="project" value="UniProtKB-ARBA"/>
</dbReference>
<feature type="domain" description="Carrier" evidence="8">
    <location>
        <begin position="4845"/>
        <end position="4919"/>
    </location>
</feature>
<dbReference type="SMART" id="SM00823">
    <property type="entry name" value="PKS_PP"/>
    <property type="match status" value="4"/>
</dbReference>
<dbReference type="SUPFAM" id="SSF47336">
    <property type="entry name" value="ACP-like"/>
    <property type="match status" value="4"/>
</dbReference>
<dbReference type="FunFam" id="3.40.50.12780:FF:000012">
    <property type="entry name" value="Non-ribosomal peptide synthetase"/>
    <property type="match status" value="1"/>
</dbReference>
<evidence type="ECO:0000256" key="7">
    <source>
        <dbReference type="SAM" id="MobiDB-lite"/>
    </source>
</evidence>
<feature type="domain" description="Carrier" evidence="8">
    <location>
        <begin position="2343"/>
        <end position="2417"/>
    </location>
</feature>
<dbReference type="FunFam" id="2.30.38.10:FF:000001">
    <property type="entry name" value="Non-ribosomal peptide synthetase PvdI"/>
    <property type="match status" value="1"/>
</dbReference>
<dbReference type="Gene3D" id="3.30.559.30">
    <property type="entry name" value="Nonribosomal peptide synthetase, condensation domain"/>
    <property type="match status" value="7"/>
</dbReference>
<evidence type="ECO:0000256" key="5">
    <source>
        <dbReference type="ARBA" id="ARBA00022737"/>
    </source>
</evidence>
<dbReference type="InterPro" id="IPR036736">
    <property type="entry name" value="ACP-like_sf"/>
</dbReference>
<dbReference type="FunFam" id="1.10.1200.10:FF:000016">
    <property type="entry name" value="Non-ribosomal peptide synthase"/>
    <property type="match status" value="1"/>
</dbReference>
<dbReference type="InterPro" id="IPR010060">
    <property type="entry name" value="NRPS_synth"/>
</dbReference>
<dbReference type="InterPro" id="IPR045851">
    <property type="entry name" value="AMP-bd_C_sf"/>
</dbReference>
<dbReference type="SUPFAM" id="SSF52777">
    <property type="entry name" value="CoA-dependent acyltransferases"/>
    <property type="match status" value="14"/>
</dbReference>
<evidence type="ECO:0000313" key="9">
    <source>
        <dbReference type="EMBL" id="GGG28523.1"/>
    </source>
</evidence>
<keyword evidence="6" id="KW-0045">Antibiotic biosynthesis</keyword>
<organism evidence="9 10">
    <name type="scientific">Rhodococcoides trifolii</name>
    <dbReference type="NCBI Taxonomy" id="908250"/>
    <lineage>
        <taxon>Bacteria</taxon>
        <taxon>Bacillati</taxon>
        <taxon>Actinomycetota</taxon>
        <taxon>Actinomycetes</taxon>
        <taxon>Mycobacteriales</taxon>
        <taxon>Nocardiaceae</taxon>
        <taxon>Rhodococcoides</taxon>
    </lineage>
</organism>
<keyword evidence="10" id="KW-1185">Reference proteome</keyword>
<dbReference type="Gene3D" id="3.40.50.12780">
    <property type="entry name" value="N-terminal domain of ligase-like"/>
    <property type="match status" value="2"/>
</dbReference>
<dbReference type="Pfam" id="PF00550">
    <property type="entry name" value="PP-binding"/>
    <property type="match status" value="4"/>
</dbReference>
<accession>A0A917G946</accession>
<dbReference type="GO" id="GO:0072330">
    <property type="term" value="P:monocarboxylic acid biosynthetic process"/>
    <property type="evidence" value="ECO:0007669"/>
    <property type="project" value="UniProtKB-ARBA"/>
</dbReference>
<dbReference type="InterPro" id="IPR000873">
    <property type="entry name" value="AMP-dep_synth/lig_dom"/>
</dbReference>
<dbReference type="PANTHER" id="PTHR45527:SF1">
    <property type="entry name" value="FATTY ACID SYNTHASE"/>
    <property type="match status" value="1"/>
</dbReference>
<dbReference type="InterPro" id="IPR023213">
    <property type="entry name" value="CAT-like_dom_sf"/>
</dbReference>
<dbReference type="Pfam" id="PF00501">
    <property type="entry name" value="AMP-binding"/>
    <property type="match status" value="4"/>
</dbReference>
<dbReference type="RefSeq" id="WP_188547802.1">
    <property type="nucleotide sequence ID" value="NZ_BMCU01000007.1"/>
</dbReference>
<dbReference type="Gene3D" id="1.10.1200.10">
    <property type="entry name" value="ACP-like"/>
    <property type="match status" value="3"/>
</dbReference>